<dbReference type="AlphaFoldDB" id="A0A8X6M023"/>
<dbReference type="Proteomes" id="UP000887116">
    <property type="component" value="Unassembled WGS sequence"/>
</dbReference>
<reference evidence="2" key="1">
    <citation type="submission" date="2020-07" db="EMBL/GenBank/DDBJ databases">
        <title>Multicomponent nature underlies the extraordinary mechanical properties of spider dragline silk.</title>
        <authorList>
            <person name="Kono N."/>
            <person name="Nakamura H."/>
            <person name="Mori M."/>
            <person name="Yoshida Y."/>
            <person name="Ohtoshi R."/>
            <person name="Malay A.D."/>
            <person name="Moran D.A.P."/>
            <person name="Tomita M."/>
            <person name="Numata K."/>
            <person name="Arakawa K."/>
        </authorList>
    </citation>
    <scope>NUCLEOTIDE SEQUENCE</scope>
</reference>
<dbReference type="InterPro" id="IPR027417">
    <property type="entry name" value="P-loop_NTPase"/>
</dbReference>
<sequence>MIIVVGGQKGGSGKTTIATNIATMRVMENRNVLLYDIDPQRTATLWVSRRREDQSLPGISISREVLGKRTIDVGIVIINQLQALWSEYQEVVVDVGGANNQVLRAALSLADLAIFPMVPSGFDMWTIETLSDLVAGAQRCKKNFNAKVLLNKVNTNPVTAKKEIEECDDFLSDFDNLTRFDNFLSERIAVRRASNEGMATVEYKPADLKATEEIKSIYKEELNFQMSILTQSGRAAIAASIKEQVIHLAWGSGDANWESSHQVEKVFVEGEIKLEHYPIKDVRVFTGQTVYQLGTDYIVDSSTGVIQGKAIPANSTVTIEYTEDTPPEPIMSKKLLNELGRRTVDEVLFCTGDENGELVTPSGRFRPSNVPTNNLFLTFTFDFTDAANQVIRELGVMVGTKVKEGLPIGQRYFEPKDVENPGILLVLEHTVPLIRTAATRETFSFVVTF</sequence>
<dbReference type="Pfam" id="PF25691">
    <property type="entry name" value="BW3TFN"/>
    <property type="match status" value="1"/>
</dbReference>
<dbReference type="InterPro" id="IPR058040">
    <property type="entry name" value="BW3TFN"/>
</dbReference>
<proteinExistence type="predicted"/>
<comment type="caution">
    <text evidence="2">The sequence shown here is derived from an EMBL/GenBank/DDBJ whole genome shotgun (WGS) entry which is preliminary data.</text>
</comment>
<name>A0A8X6M023_TRICU</name>
<feature type="domain" description="CobQ/CobB/MinD/ParA nucleotide binding" evidence="1">
    <location>
        <begin position="3"/>
        <end position="200"/>
    </location>
</feature>
<dbReference type="EMBL" id="BMAO01008784">
    <property type="protein sequence ID" value="GFR26334.1"/>
    <property type="molecule type" value="Genomic_DNA"/>
</dbReference>
<accession>A0A8X6M023</accession>
<evidence type="ECO:0000259" key="1">
    <source>
        <dbReference type="Pfam" id="PF01656"/>
    </source>
</evidence>
<dbReference type="InterPro" id="IPR002586">
    <property type="entry name" value="CobQ/CobB/MinD/ParA_Nub-bd_dom"/>
</dbReference>
<dbReference type="PANTHER" id="PTHR13696">
    <property type="entry name" value="P-LOOP CONTAINING NUCLEOSIDE TRIPHOSPHATE HYDROLASE"/>
    <property type="match status" value="1"/>
</dbReference>
<dbReference type="Gene3D" id="3.40.50.300">
    <property type="entry name" value="P-loop containing nucleotide triphosphate hydrolases"/>
    <property type="match status" value="1"/>
</dbReference>
<gene>
    <name evidence="2" type="primary">B3gp29</name>
    <name evidence="2" type="ORF">TNCT_702211</name>
</gene>
<dbReference type="InterPro" id="IPR050678">
    <property type="entry name" value="DNA_Partitioning_ATPase"/>
</dbReference>
<dbReference type="CDD" id="cd02042">
    <property type="entry name" value="ParAB_family"/>
    <property type="match status" value="1"/>
</dbReference>
<evidence type="ECO:0000313" key="3">
    <source>
        <dbReference type="Proteomes" id="UP000887116"/>
    </source>
</evidence>
<evidence type="ECO:0000313" key="2">
    <source>
        <dbReference type="EMBL" id="GFR26334.1"/>
    </source>
</evidence>
<keyword evidence="3" id="KW-1185">Reference proteome</keyword>
<dbReference type="OrthoDB" id="6432167at2759"/>
<protein>
    <submittedName>
        <fullName evidence="2">Uncharacterized protein B3gp29</fullName>
    </submittedName>
</protein>
<dbReference type="PANTHER" id="PTHR13696:SF96">
    <property type="entry name" value="COBQ_COBB_MIND_PARA NUCLEOTIDE BINDING DOMAIN-CONTAINING PROTEIN"/>
    <property type="match status" value="1"/>
</dbReference>
<dbReference type="SUPFAM" id="SSF52540">
    <property type="entry name" value="P-loop containing nucleoside triphosphate hydrolases"/>
    <property type="match status" value="1"/>
</dbReference>
<organism evidence="2 3">
    <name type="scientific">Trichonephila clavata</name>
    <name type="common">Joro spider</name>
    <name type="synonym">Nephila clavata</name>
    <dbReference type="NCBI Taxonomy" id="2740835"/>
    <lineage>
        <taxon>Eukaryota</taxon>
        <taxon>Metazoa</taxon>
        <taxon>Ecdysozoa</taxon>
        <taxon>Arthropoda</taxon>
        <taxon>Chelicerata</taxon>
        <taxon>Arachnida</taxon>
        <taxon>Araneae</taxon>
        <taxon>Araneomorphae</taxon>
        <taxon>Entelegynae</taxon>
        <taxon>Araneoidea</taxon>
        <taxon>Nephilidae</taxon>
        <taxon>Trichonephila</taxon>
    </lineage>
</organism>
<dbReference type="Pfam" id="PF01656">
    <property type="entry name" value="CbiA"/>
    <property type="match status" value="1"/>
</dbReference>